<dbReference type="PROSITE" id="PS00211">
    <property type="entry name" value="ABC_TRANSPORTER_1"/>
    <property type="match status" value="1"/>
</dbReference>
<dbReference type="InterPro" id="IPR003439">
    <property type="entry name" value="ABC_transporter-like_ATP-bd"/>
</dbReference>
<reference evidence="6" key="1">
    <citation type="submission" date="2022-10" db="EMBL/GenBank/DDBJ databases">
        <title>Mechanism of multi-heavy metal repair in Cytobacillus Firmus M7.</title>
        <authorList>
            <person name="Li X."/>
            <person name="Yu C."/>
        </authorList>
    </citation>
    <scope>NUCLEOTIDE SEQUENCE</scope>
    <source>
        <strain evidence="6">M7</strain>
    </source>
</reference>
<evidence type="ECO:0000313" key="7">
    <source>
        <dbReference type="Proteomes" id="UP001163104"/>
    </source>
</evidence>
<keyword evidence="2" id="KW-0813">Transport</keyword>
<dbReference type="Gene3D" id="3.40.50.300">
    <property type="entry name" value="P-loop containing nucleotide triphosphate hydrolases"/>
    <property type="match status" value="1"/>
</dbReference>
<dbReference type="GO" id="GO:0015833">
    <property type="term" value="P:peptide transport"/>
    <property type="evidence" value="ECO:0007669"/>
    <property type="project" value="InterPro"/>
</dbReference>
<dbReference type="FunFam" id="3.40.50.300:FF:000016">
    <property type="entry name" value="Oligopeptide ABC transporter ATP-binding component"/>
    <property type="match status" value="1"/>
</dbReference>
<dbReference type="Pfam" id="PF00005">
    <property type="entry name" value="ABC_tran"/>
    <property type="match status" value="1"/>
</dbReference>
<dbReference type="SUPFAM" id="SSF52540">
    <property type="entry name" value="P-loop containing nucleoside triphosphate hydrolases"/>
    <property type="match status" value="1"/>
</dbReference>
<gene>
    <name evidence="6" type="ORF">OD459_00725</name>
</gene>
<organism evidence="6 7">
    <name type="scientific">Cytobacillus firmus</name>
    <name type="common">Bacillus firmus</name>
    <dbReference type="NCBI Taxonomy" id="1399"/>
    <lineage>
        <taxon>Bacteria</taxon>
        <taxon>Bacillati</taxon>
        <taxon>Bacillota</taxon>
        <taxon>Bacilli</taxon>
        <taxon>Bacillales</taxon>
        <taxon>Bacillaceae</taxon>
        <taxon>Cytobacillus</taxon>
    </lineage>
</organism>
<dbReference type="GO" id="GO:0055085">
    <property type="term" value="P:transmembrane transport"/>
    <property type="evidence" value="ECO:0007669"/>
    <property type="project" value="UniProtKB-ARBA"/>
</dbReference>
<dbReference type="Pfam" id="PF08352">
    <property type="entry name" value="oligo_HPY"/>
    <property type="match status" value="1"/>
</dbReference>
<keyword evidence="4 6" id="KW-0067">ATP-binding</keyword>
<evidence type="ECO:0000313" key="6">
    <source>
        <dbReference type="EMBL" id="UYG95582.1"/>
    </source>
</evidence>
<keyword evidence="3" id="KW-0547">Nucleotide-binding</keyword>
<dbReference type="GO" id="GO:0016887">
    <property type="term" value="F:ATP hydrolysis activity"/>
    <property type="evidence" value="ECO:0007669"/>
    <property type="project" value="InterPro"/>
</dbReference>
<protein>
    <submittedName>
        <fullName evidence="6">ABC transporter ATP-binding protein</fullName>
    </submittedName>
</protein>
<name>A0AA46P290_CYTFI</name>
<dbReference type="PANTHER" id="PTHR43776:SF7">
    <property type="entry name" value="D,D-DIPEPTIDE TRANSPORT ATP-BINDING PROTEIN DDPF-RELATED"/>
    <property type="match status" value="1"/>
</dbReference>
<evidence type="ECO:0000256" key="2">
    <source>
        <dbReference type="ARBA" id="ARBA00022448"/>
    </source>
</evidence>
<dbReference type="InterPro" id="IPR027417">
    <property type="entry name" value="P-loop_NTPase"/>
</dbReference>
<evidence type="ECO:0000256" key="1">
    <source>
        <dbReference type="ARBA" id="ARBA00005417"/>
    </source>
</evidence>
<evidence type="ECO:0000259" key="5">
    <source>
        <dbReference type="PROSITE" id="PS50893"/>
    </source>
</evidence>
<dbReference type="Proteomes" id="UP001163104">
    <property type="component" value="Chromosome"/>
</dbReference>
<dbReference type="InterPro" id="IPR017871">
    <property type="entry name" value="ABC_transporter-like_CS"/>
</dbReference>
<dbReference type="SMART" id="SM00382">
    <property type="entry name" value="AAA"/>
    <property type="match status" value="1"/>
</dbReference>
<accession>A0AA46P290</accession>
<proteinExistence type="inferred from homology"/>
<dbReference type="EMBL" id="CP107027">
    <property type="protein sequence ID" value="UYG95582.1"/>
    <property type="molecule type" value="Genomic_DNA"/>
</dbReference>
<dbReference type="PROSITE" id="PS50893">
    <property type="entry name" value="ABC_TRANSPORTER_2"/>
    <property type="match status" value="1"/>
</dbReference>
<evidence type="ECO:0000256" key="3">
    <source>
        <dbReference type="ARBA" id="ARBA00022741"/>
    </source>
</evidence>
<sequence>MDNSILLKVNNLKKTFIKKSGTFLKRKKVDVYAVNNVNLEIKRGEILGIIGESGCGKTTTARMVMRLMKETSGEINFDGVNLCKLKESETYQFRKKMQMIFQDPYDTLNPGMRILDILMEPINAHEKELPYEQKVKKVTEAIEAIELKPAEDFIHRYPHQLSGGQRQRIAIARAIILKPSFIAADEPTSMLDVSVRAGILNLLLDLRKKMGLTMMFITHDLSTASYMCDRIAVMYQGKIVEIGPTKKIIQHPSHPYTKALVAVVKDLNNFIQNREKLILDGEVDATRDEKGCPFVSRCPHKESVCHSHIPELEAVNSGHLVSCHCHTDLLEKTS</sequence>
<dbReference type="RefSeq" id="WP_163139903.1">
    <property type="nucleotide sequence ID" value="NZ_CP107027.1"/>
</dbReference>
<comment type="similarity">
    <text evidence="1">Belongs to the ABC transporter superfamily.</text>
</comment>
<dbReference type="AlphaFoldDB" id="A0AA46P290"/>
<dbReference type="CDD" id="cd03257">
    <property type="entry name" value="ABC_NikE_OppD_transporters"/>
    <property type="match status" value="1"/>
</dbReference>
<dbReference type="InterPro" id="IPR050319">
    <property type="entry name" value="ABC_transp_ATP-bind"/>
</dbReference>
<dbReference type="InterPro" id="IPR013563">
    <property type="entry name" value="Oligopep_ABC_C"/>
</dbReference>
<dbReference type="InterPro" id="IPR003593">
    <property type="entry name" value="AAA+_ATPase"/>
</dbReference>
<feature type="domain" description="ABC transporter" evidence="5">
    <location>
        <begin position="7"/>
        <end position="261"/>
    </location>
</feature>
<dbReference type="PANTHER" id="PTHR43776">
    <property type="entry name" value="TRANSPORT ATP-BINDING PROTEIN"/>
    <property type="match status" value="1"/>
</dbReference>
<dbReference type="NCBIfam" id="TIGR01727">
    <property type="entry name" value="oligo_HPY"/>
    <property type="match status" value="1"/>
</dbReference>
<dbReference type="GO" id="GO:0005524">
    <property type="term" value="F:ATP binding"/>
    <property type="evidence" value="ECO:0007669"/>
    <property type="project" value="UniProtKB-KW"/>
</dbReference>
<evidence type="ECO:0000256" key="4">
    <source>
        <dbReference type="ARBA" id="ARBA00022840"/>
    </source>
</evidence>